<reference evidence="2 3" key="1">
    <citation type="submission" date="2015-01" db="EMBL/GenBank/DDBJ databases">
        <title>Genome of allotetraploid Gossypium barbadense reveals genomic plasticity and fiber elongation in cotton evolution.</title>
        <authorList>
            <person name="Chen X."/>
            <person name="Liu X."/>
            <person name="Zhao B."/>
            <person name="Zheng H."/>
            <person name="Hu Y."/>
            <person name="Lu G."/>
            <person name="Yang C."/>
            <person name="Chen J."/>
            <person name="Shan C."/>
            <person name="Zhang L."/>
            <person name="Zhou Y."/>
            <person name="Wang L."/>
            <person name="Guo W."/>
            <person name="Bai Y."/>
            <person name="Ruan J."/>
            <person name="Shangguan X."/>
            <person name="Mao Y."/>
            <person name="Jiang J."/>
            <person name="Zhu Y."/>
            <person name="Lei J."/>
            <person name="Kang H."/>
            <person name="Chen S."/>
            <person name="He X."/>
            <person name="Wang R."/>
            <person name="Wang Y."/>
            <person name="Chen J."/>
            <person name="Wang L."/>
            <person name="Yu S."/>
            <person name="Wang B."/>
            <person name="Wei J."/>
            <person name="Song S."/>
            <person name="Lu X."/>
            <person name="Gao Z."/>
            <person name="Gu W."/>
            <person name="Deng X."/>
            <person name="Ma D."/>
            <person name="Wang S."/>
            <person name="Liang W."/>
            <person name="Fang L."/>
            <person name="Cai C."/>
            <person name="Zhu X."/>
            <person name="Zhou B."/>
            <person name="Zhang Y."/>
            <person name="Chen Z."/>
            <person name="Xu S."/>
            <person name="Zhu R."/>
            <person name="Wang S."/>
            <person name="Zhang T."/>
            <person name="Zhao G."/>
        </authorList>
    </citation>
    <scope>NUCLEOTIDE SEQUENCE [LARGE SCALE GENOMIC DNA]</scope>
    <source>
        <strain evidence="3">cv. Xinhai21</strain>
        <tissue evidence="2">Leaf</tissue>
    </source>
</reference>
<evidence type="ECO:0000313" key="3">
    <source>
        <dbReference type="Proteomes" id="UP000239757"/>
    </source>
</evidence>
<evidence type="ECO:0000313" key="2">
    <source>
        <dbReference type="EMBL" id="PPR85573.1"/>
    </source>
</evidence>
<gene>
    <name evidence="2" type="ORF">GOBAR_AA35115</name>
</gene>
<evidence type="ECO:0000256" key="1">
    <source>
        <dbReference type="SAM" id="MobiDB-lite"/>
    </source>
</evidence>
<sequence>MAIYELVDVETNDDSTPLGEKHVAQDLCMVVLIAYVDRRWTANADGDDVYDNNGSFDHEVEDFSDPNQDVVPNDIDDEGADKDGNTYVVKEDNICIISDREKGIIVIIRHTTVPWRFVYCIQHIPTNFHQDYKNADWQRQIVKIVYELEPHLSKQKMNRVEGDMQGETNTPFREWLNTMDPC</sequence>
<name>A0A2P5W3C6_GOSBA</name>
<accession>A0A2P5W3C6</accession>
<dbReference type="EMBL" id="KZ669342">
    <property type="protein sequence ID" value="PPR85573.1"/>
    <property type="molecule type" value="Genomic_DNA"/>
</dbReference>
<dbReference type="Proteomes" id="UP000239757">
    <property type="component" value="Unassembled WGS sequence"/>
</dbReference>
<dbReference type="OrthoDB" id="1426028at2759"/>
<proteinExistence type="predicted"/>
<feature type="region of interest" description="Disordered" evidence="1">
    <location>
        <begin position="61"/>
        <end position="83"/>
    </location>
</feature>
<protein>
    <submittedName>
        <fullName evidence="2">Uncharacterized protein</fullName>
    </submittedName>
</protein>
<organism evidence="2 3">
    <name type="scientific">Gossypium barbadense</name>
    <name type="common">Sea Island cotton</name>
    <name type="synonym">Hibiscus barbadensis</name>
    <dbReference type="NCBI Taxonomy" id="3634"/>
    <lineage>
        <taxon>Eukaryota</taxon>
        <taxon>Viridiplantae</taxon>
        <taxon>Streptophyta</taxon>
        <taxon>Embryophyta</taxon>
        <taxon>Tracheophyta</taxon>
        <taxon>Spermatophyta</taxon>
        <taxon>Magnoliopsida</taxon>
        <taxon>eudicotyledons</taxon>
        <taxon>Gunneridae</taxon>
        <taxon>Pentapetalae</taxon>
        <taxon>rosids</taxon>
        <taxon>malvids</taxon>
        <taxon>Malvales</taxon>
        <taxon>Malvaceae</taxon>
        <taxon>Malvoideae</taxon>
        <taxon>Gossypium</taxon>
    </lineage>
</organism>
<dbReference type="AlphaFoldDB" id="A0A2P5W3C6"/>